<name>A0ABS8Y3S1_DATST</name>
<evidence type="ECO:0000313" key="1">
    <source>
        <dbReference type="EMBL" id="MCE5166458.1"/>
    </source>
</evidence>
<reference evidence="1 2" key="1">
    <citation type="journal article" date="2021" name="BMC Genomics">
        <title>Datura genome reveals duplications of psychoactive alkaloid biosynthetic genes and high mutation rate following tissue culture.</title>
        <authorList>
            <person name="Rajewski A."/>
            <person name="Carter-House D."/>
            <person name="Stajich J."/>
            <person name="Litt A."/>
        </authorList>
    </citation>
    <scope>NUCLEOTIDE SEQUENCE [LARGE SCALE GENOMIC DNA]</scope>
    <source>
        <strain evidence="1">AR-01</strain>
    </source>
</reference>
<sequence>ARALSPKTKIEIEDLPHQPEGVGPAHPPVGFVTTPVRYGAWSNEVMRREAYGYGNKRPFIKVFLVVLSPKVEVLLVEVTLNTFNLAGLFRRHYKLH</sequence>
<comment type="caution">
    <text evidence="1">The sequence shown here is derived from an EMBL/GenBank/DDBJ whole genome shotgun (WGS) entry which is preliminary data.</text>
</comment>
<proteinExistence type="predicted"/>
<protein>
    <submittedName>
        <fullName evidence="1">Uncharacterized protein</fullName>
    </submittedName>
</protein>
<evidence type="ECO:0000313" key="2">
    <source>
        <dbReference type="Proteomes" id="UP000823775"/>
    </source>
</evidence>
<organism evidence="1 2">
    <name type="scientific">Datura stramonium</name>
    <name type="common">Jimsonweed</name>
    <name type="synonym">Common thornapple</name>
    <dbReference type="NCBI Taxonomy" id="4076"/>
    <lineage>
        <taxon>Eukaryota</taxon>
        <taxon>Viridiplantae</taxon>
        <taxon>Streptophyta</taxon>
        <taxon>Embryophyta</taxon>
        <taxon>Tracheophyta</taxon>
        <taxon>Spermatophyta</taxon>
        <taxon>Magnoliopsida</taxon>
        <taxon>eudicotyledons</taxon>
        <taxon>Gunneridae</taxon>
        <taxon>Pentapetalae</taxon>
        <taxon>asterids</taxon>
        <taxon>lamiids</taxon>
        <taxon>Solanales</taxon>
        <taxon>Solanaceae</taxon>
        <taxon>Solanoideae</taxon>
        <taxon>Datureae</taxon>
        <taxon>Datura</taxon>
    </lineage>
</organism>
<dbReference type="EMBL" id="JACEIK010023977">
    <property type="protein sequence ID" value="MCE5166458.1"/>
    <property type="molecule type" value="Genomic_DNA"/>
</dbReference>
<gene>
    <name evidence="1" type="ORF">HAX54_019741</name>
</gene>
<accession>A0ABS8Y3S1</accession>
<feature type="non-terminal residue" evidence="1">
    <location>
        <position position="1"/>
    </location>
</feature>
<feature type="non-terminal residue" evidence="1">
    <location>
        <position position="96"/>
    </location>
</feature>
<dbReference type="Proteomes" id="UP000823775">
    <property type="component" value="Unassembled WGS sequence"/>
</dbReference>
<keyword evidence="2" id="KW-1185">Reference proteome</keyword>